<organism evidence="3 4">
    <name type="scientific">Chelydra serpentina</name>
    <name type="common">Snapping turtle</name>
    <name type="synonym">Testudo serpentina</name>
    <dbReference type="NCBI Taxonomy" id="8475"/>
    <lineage>
        <taxon>Eukaryota</taxon>
        <taxon>Metazoa</taxon>
        <taxon>Chordata</taxon>
        <taxon>Craniata</taxon>
        <taxon>Vertebrata</taxon>
        <taxon>Euteleostomi</taxon>
        <taxon>Archelosauria</taxon>
        <taxon>Testudinata</taxon>
        <taxon>Testudines</taxon>
        <taxon>Cryptodira</taxon>
        <taxon>Durocryptodira</taxon>
        <taxon>Americhelydia</taxon>
        <taxon>Chelydroidea</taxon>
        <taxon>Chelydridae</taxon>
        <taxon>Chelydra</taxon>
    </lineage>
</organism>
<keyword evidence="1" id="KW-0175">Coiled coil</keyword>
<feature type="region of interest" description="Disordered" evidence="2">
    <location>
        <begin position="68"/>
        <end position="96"/>
    </location>
</feature>
<comment type="caution">
    <text evidence="3">The sequence shown here is derived from an EMBL/GenBank/DDBJ whole genome shotgun (WGS) entry which is preliminary data.</text>
</comment>
<feature type="region of interest" description="Disordered" evidence="2">
    <location>
        <begin position="244"/>
        <end position="263"/>
    </location>
</feature>
<feature type="coiled-coil region" evidence="1">
    <location>
        <begin position="682"/>
        <end position="709"/>
    </location>
</feature>
<name>A0A8T1SFZ6_CHESE</name>
<dbReference type="PANTHER" id="PTHR16078">
    <property type="entry name" value="COILED-COIL DOMAIN-CONTAINING PROTEIN 87"/>
    <property type="match status" value="1"/>
</dbReference>
<feature type="coiled-coil region" evidence="1">
    <location>
        <begin position="447"/>
        <end position="474"/>
    </location>
</feature>
<keyword evidence="4" id="KW-1185">Reference proteome</keyword>
<protein>
    <submittedName>
        <fullName evidence="3">Coiled-coil domain containing 87</fullName>
    </submittedName>
</protein>
<evidence type="ECO:0000313" key="3">
    <source>
        <dbReference type="EMBL" id="KAG6927565.1"/>
    </source>
</evidence>
<evidence type="ECO:0000256" key="2">
    <source>
        <dbReference type="SAM" id="MobiDB-lite"/>
    </source>
</evidence>
<feature type="compositionally biased region" description="Basic residues" evidence="2">
    <location>
        <begin position="247"/>
        <end position="262"/>
    </location>
</feature>
<reference evidence="3 4" key="1">
    <citation type="journal article" date="2020" name="G3 (Bethesda)">
        <title>Draft Genome of the Common Snapping Turtle, Chelydra serpentina, a Model for Phenotypic Plasticity in Reptiles.</title>
        <authorList>
            <person name="Das D."/>
            <person name="Singh S.K."/>
            <person name="Bierstedt J."/>
            <person name="Erickson A."/>
            <person name="Galli G.L.J."/>
            <person name="Crossley D.A. 2nd"/>
            <person name="Rhen T."/>
        </authorList>
    </citation>
    <scope>NUCLEOTIDE SEQUENCE [LARGE SCALE GENOMIC DNA]</scope>
    <source>
        <strain evidence="3">KW</strain>
    </source>
</reference>
<feature type="compositionally biased region" description="Low complexity" evidence="2">
    <location>
        <begin position="71"/>
        <end position="91"/>
    </location>
</feature>
<dbReference type="InterPro" id="IPR037383">
    <property type="entry name" value="CCDC87"/>
</dbReference>
<dbReference type="OrthoDB" id="67750at2759"/>
<dbReference type="EMBL" id="JAHGAV010000247">
    <property type="protein sequence ID" value="KAG6927565.1"/>
    <property type="molecule type" value="Genomic_DNA"/>
</dbReference>
<dbReference type="AlphaFoldDB" id="A0A8T1SFZ6"/>
<accession>A0A8T1SFZ6</accession>
<dbReference type="Gene3D" id="1.20.58.1520">
    <property type="match status" value="1"/>
</dbReference>
<evidence type="ECO:0000313" key="4">
    <source>
        <dbReference type="Proteomes" id="UP000765507"/>
    </source>
</evidence>
<gene>
    <name evidence="3" type="primary">CCDC87</name>
    <name evidence="3" type="ORF">G0U57_009510</name>
</gene>
<dbReference type="Proteomes" id="UP000765507">
    <property type="component" value="Unassembled WGS sequence"/>
</dbReference>
<sequence length="920" mass="104041">MPGFDGARPRAGSSWELYALEETEEVTQTLNQVYQGILAPLSLFQPPSKGPPGVSQPTLDPDAASLQLHGTQETSSAEPPSTPETSHTLPSGSPKTPVPTFSIPVSLAALTQLIEGRLSLDSESLPISSQAGQVFKEIILAEVKFAWEDASQSLSNPALSISQNKDLYQHLVSYITLVSEHLYFHYLCLMELHRDMAVFTDYANLTRFAAQLSLDCSSLLNMAAVQRHLIAELKTPQNHFFLDSKTARPKRKQPPQRGRHSARSNVGCRLGLTITHFIKLTRPHIQTRRQKIAKDIKELEEIPPLDLSRVYHLIPNLGTFDSCFSNLPCVAVRTPCSCTPASEDREDTKWVRHEAGSISKKSHSLPNMRAGQLLSDELGIHLPPRPLTPIVPSHYAESATDGNLQESTAIAEDLRKLVQGSLFKSGCRRDKSEDAELPPIIGALTRRRANVTRLQQLQETLRCLQEEEMAEQQLRDMVVFAPPTHPQAATVNLQIQHGMVAKAADLQVSDRVLVDSVAIQRYSPLYNDFLGEIDTATVSYLDANLSAGEEIREIYKELIKIIPTEYLRFDQGALIEPAAVNVDLSNSLASSTLTKRKNEQVINTELNKLLPAGPFSTQKVTTPVQSSLPLMIAHKQKTTWYQWWKSALNADDYLKYVSTKESDYLHVIFHLYNEEEEPLFIDEAQKKQLEEAQREVKRKVEEVRSKREKYMPGMWNTNTIMLGGLGTFEDQDRKPEDLRLLQKRLERLWAVLHFPDRERLDMAIKYSSNQSCAQLPAMLEAWEKAAKSIQERELLLVDLEKFEQAASDPNRFFERSLESFATRTWESRTRGRLYAGIAQCDTDLYIILHQIKKRFHDTVTFKGRPYLEKMRWDKVEMLYWLQQERRAGALAKETGREARLWKLPPLAQVGSSAGFSSPSQ</sequence>
<dbReference type="PANTHER" id="PTHR16078:SF1">
    <property type="entry name" value="COILED-COIL DOMAIN-CONTAINING PROTEIN 87"/>
    <property type="match status" value="1"/>
</dbReference>
<evidence type="ECO:0000256" key="1">
    <source>
        <dbReference type="SAM" id="Coils"/>
    </source>
</evidence>
<proteinExistence type="predicted"/>